<keyword evidence="6 7" id="KW-0472">Membrane</keyword>
<dbReference type="GO" id="GO:0005886">
    <property type="term" value="C:plasma membrane"/>
    <property type="evidence" value="ECO:0007669"/>
    <property type="project" value="UniProtKB-SubCell"/>
</dbReference>
<evidence type="ECO:0000256" key="3">
    <source>
        <dbReference type="ARBA" id="ARBA00022475"/>
    </source>
</evidence>
<sequence>MYHNLSKAVRGLAVLTALTGGLSLSAVILLTCLSVSGRALDGLGFGPVPGDIELVELGIGFAVFTSLPYAQYMRAHARVDLFKPVFGEALNRWLDLAGDLLMLGFTALLAWRLWFGMMDKAAYGETSFILQIPLFWGYAAAMAAMCVAVLVALFCVLRAARAVFNREAQHEPL</sequence>
<keyword evidence="5 7" id="KW-1133">Transmembrane helix</keyword>
<evidence type="ECO:0000313" key="9">
    <source>
        <dbReference type="EMBL" id="MDO6457326.1"/>
    </source>
</evidence>
<feature type="transmembrane region" description="Helical" evidence="7">
    <location>
        <begin position="135"/>
        <end position="157"/>
    </location>
</feature>
<evidence type="ECO:0000256" key="1">
    <source>
        <dbReference type="ARBA" id="ARBA00004651"/>
    </source>
</evidence>
<evidence type="ECO:0000256" key="7">
    <source>
        <dbReference type="RuleBase" id="RU369079"/>
    </source>
</evidence>
<gene>
    <name evidence="9" type="ORF">Q4494_09565</name>
</gene>
<dbReference type="AlphaFoldDB" id="A0AAW7XSS9"/>
<protein>
    <recommendedName>
        <fullName evidence="7">TRAP transporter small permease protein</fullName>
    </recommendedName>
</protein>
<evidence type="ECO:0000256" key="5">
    <source>
        <dbReference type="ARBA" id="ARBA00022989"/>
    </source>
</evidence>
<proteinExistence type="inferred from homology"/>
<dbReference type="RefSeq" id="WP_303479835.1">
    <property type="nucleotide sequence ID" value="NZ_JAUOPJ010000007.1"/>
</dbReference>
<dbReference type="EMBL" id="JAUOPJ010000007">
    <property type="protein sequence ID" value="MDO6457326.1"/>
    <property type="molecule type" value="Genomic_DNA"/>
</dbReference>
<evidence type="ECO:0000256" key="6">
    <source>
        <dbReference type="ARBA" id="ARBA00023136"/>
    </source>
</evidence>
<name>A0AAW7XSS9_9RHOB</name>
<accession>A0AAW7XSS9</accession>
<evidence type="ECO:0000256" key="2">
    <source>
        <dbReference type="ARBA" id="ARBA00022448"/>
    </source>
</evidence>
<dbReference type="Pfam" id="PF04290">
    <property type="entry name" value="DctQ"/>
    <property type="match status" value="1"/>
</dbReference>
<evidence type="ECO:0000259" key="8">
    <source>
        <dbReference type="Pfam" id="PF04290"/>
    </source>
</evidence>
<keyword evidence="3" id="KW-1003">Cell membrane</keyword>
<dbReference type="GO" id="GO:0022857">
    <property type="term" value="F:transmembrane transporter activity"/>
    <property type="evidence" value="ECO:0007669"/>
    <property type="project" value="UniProtKB-UniRule"/>
</dbReference>
<organism evidence="9 10">
    <name type="scientific">Celeribacter halophilus</name>
    <dbReference type="NCBI Taxonomy" id="576117"/>
    <lineage>
        <taxon>Bacteria</taxon>
        <taxon>Pseudomonadati</taxon>
        <taxon>Pseudomonadota</taxon>
        <taxon>Alphaproteobacteria</taxon>
        <taxon>Rhodobacterales</taxon>
        <taxon>Roseobacteraceae</taxon>
        <taxon>Celeribacter</taxon>
    </lineage>
</organism>
<dbReference type="Proteomes" id="UP001169823">
    <property type="component" value="Unassembled WGS sequence"/>
</dbReference>
<feature type="transmembrane region" description="Helical" evidence="7">
    <location>
        <begin position="12"/>
        <end position="40"/>
    </location>
</feature>
<feature type="transmembrane region" description="Helical" evidence="7">
    <location>
        <begin position="93"/>
        <end position="115"/>
    </location>
</feature>
<reference evidence="9" key="1">
    <citation type="submission" date="2023-07" db="EMBL/GenBank/DDBJ databases">
        <title>Genome content predicts the carbon catabolic preferences of heterotrophic bacteria.</title>
        <authorList>
            <person name="Gralka M."/>
        </authorList>
    </citation>
    <scope>NUCLEOTIDE SEQUENCE</scope>
    <source>
        <strain evidence="9">I2M02</strain>
    </source>
</reference>
<comment type="function">
    <text evidence="7">Part of the tripartite ATP-independent periplasmic (TRAP) transport system.</text>
</comment>
<evidence type="ECO:0000256" key="4">
    <source>
        <dbReference type="ARBA" id="ARBA00022692"/>
    </source>
</evidence>
<feature type="transmembrane region" description="Helical" evidence="7">
    <location>
        <begin position="52"/>
        <end position="72"/>
    </location>
</feature>
<comment type="similarity">
    <text evidence="7">Belongs to the TRAP transporter small permease family.</text>
</comment>
<keyword evidence="4 7" id="KW-0812">Transmembrane</keyword>
<evidence type="ECO:0000313" key="10">
    <source>
        <dbReference type="Proteomes" id="UP001169823"/>
    </source>
</evidence>
<keyword evidence="7" id="KW-0997">Cell inner membrane</keyword>
<comment type="caution">
    <text evidence="9">The sequence shown here is derived from an EMBL/GenBank/DDBJ whole genome shotgun (WGS) entry which is preliminary data.</text>
</comment>
<comment type="subunit">
    <text evidence="7">The complex comprises the extracytoplasmic solute receptor protein and the two transmembrane proteins.</text>
</comment>
<feature type="domain" description="Tripartite ATP-independent periplasmic transporters DctQ component" evidence="8">
    <location>
        <begin position="28"/>
        <end position="162"/>
    </location>
</feature>
<dbReference type="InterPro" id="IPR055348">
    <property type="entry name" value="DctQ"/>
</dbReference>
<comment type="subcellular location">
    <subcellularLocation>
        <location evidence="7">Cell inner membrane</location>
        <topology evidence="7">Multi-pass membrane protein</topology>
    </subcellularLocation>
    <subcellularLocation>
        <location evidence="1">Cell membrane</location>
        <topology evidence="1">Multi-pass membrane protein</topology>
    </subcellularLocation>
</comment>
<keyword evidence="2 7" id="KW-0813">Transport</keyword>